<dbReference type="InterPro" id="IPR003737">
    <property type="entry name" value="GlcNAc_PI_deacetylase-related"/>
</dbReference>
<comment type="caution">
    <text evidence="1">The sequence shown here is derived from an EMBL/GenBank/DDBJ whole genome shotgun (WGS) entry which is preliminary data.</text>
</comment>
<gene>
    <name evidence="1" type="ORF">U1T56_20555</name>
</gene>
<keyword evidence="2" id="KW-1185">Reference proteome</keyword>
<proteinExistence type="predicted"/>
<organism evidence="1 2">
    <name type="scientific">Benzoatithermus flavus</name>
    <dbReference type="NCBI Taxonomy" id="3108223"/>
    <lineage>
        <taxon>Bacteria</taxon>
        <taxon>Pseudomonadati</taxon>
        <taxon>Pseudomonadota</taxon>
        <taxon>Alphaproteobacteria</taxon>
        <taxon>Geminicoccales</taxon>
        <taxon>Geminicoccaceae</taxon>
        <taxon>Benzoatithermus</taxon>
    </lineage>
</organism>
<sequence length="232" mass="26184">MKLLEGVSRAVVVAPHADDDVLGCGGLMARLGRAGAKVHVVFMTVDGFHHYGLPGGVSFAERIAEIERVAAHLRFTWEIFFPDQGLIEKLDTVPKRDLVDRFEHLFNEHRPELLLLPSYVDYDQDHRQTFETAFAAARPIAPVFGKWLIPFVLAYEQTKLNFAWSDLPRPAAFVDITDHIEAKLEANALYRSQLRPVPHVRSPEAIRALARIRGSEIGVEYAEAYQVFRAVL</sequence>
<evidence type="ECO:0000313" key="2">
    <source>
        <dbReference type="Proteomes" id="UP001375743"/>
    </source>
</evidence>
<protein>
    <submittedName>
        <fullName evidence="1">PIG-L deacetylase family protein</fullName>
    </submittedName>
</protein>
<dbReference type="SUPFAM" id="SSF102588">
    <property type="entry name" value="LmbE-like"/>
    <property type="match status" value="1"/>
</dbReference>
<evidence type="ECO:0000313" key="1">
    <source>
        <dbReference type="EMBL" id="MEK0085551.1"/>
    </source>
</evidence>
<reference evidence="1 2" key="1">
    <citation type="submission" date="2024-01" db="EMBL/GenBank/DDBJ databases">
        <title>Multi-omics insights into the function and evolution of sodium benzoate biodegradation pathways in Benzoatithermus flavus gen. nov., sp. nov. from hot spring.</title>
        <authorList>
            <person name="Hu C.-J."/>
            <person name="Li W.-J."/>
        </authorList>
    </citation>
    <scope>NUCLEOTIDE SEQUENCE [LARGE SCALE GENOMIC DNA]</scope>
    <source>
        <strain evidence="1 2">SYSU G07066</strain>
    </source>
</reference>
<name>A0ABU8XWH3_9PROT</name>
<dbReference type="EMBL" id="JBBLZC010000029">
    <property type="protein sequence ID" value="MEK0085551.1"/>
    <property type="molecule type" value="Genomic_DNA"/>
</dbReference>
<dbReference type="Pfam" id="PF02585">
    <property type="entry name" value="PIG-L"/>
    <property type="match status" value="1"/>
</dbReference>
<dbReference type="RefSeq" id="WP_418161400.1">
    <property type="nucleotide sequence ID" value="NZ_JBBLZC010000029.1"/>
</dbReference>
<dbReference type="InterPro" id="IPR024078">
    <property type="entry name" value="LmbE-like_dom_sf"/>
</dbReference>
<dbReference type="Proteomes" id="UP001375743">
    <property type="component" value="Unassembled WGS sequence"/>
</dbReference>
<dbReference type="Gene3D" id="3.40.50.10320">
    <property type="entry name" value="LmbE-like"/>
    <property type="match status" value="1"/>
</dbReference>
<accession>A0ABU8XWH3</accession>